<protein>
    <submittedName>
        <fullName evidence="3">Two-component system YycFG regulatory protein</fullName>
    </submittedName>
</protein>
<name>A0A1S6IR54_9LACT</name>
<sequence>MDYKRIQMILIVTFSVLNLYLLTILLEKNDAFNLGDPSSTVNLEEGLRNESIDTRTLSSEQEMIPVIKTDKNDFLEAQATSLKNQVARMENNILLSVLSEPIKLDFDTQALTLSERTAPLEAFIDDGYVLRGSDYELFSYQPSNRRIIYVQKTDDNIAIADGTSSLIFYLNDQNQVTSYEQTYAGILEVQGRPRTVISEQSAIETLYLNNQIPSNSSIQLLTLAYYQTLSLSDMNIYSPMWYVEITRDNLPIITKWVDALTGSVIKAPIVIEEAEVEEEAKINTSRDKASLIMGNN</sequence>
<dbReference type="Pfam" id="PF09648">
    <property type="entry name" value="YycI"/>
    <property type="match status" value="1"/>
</dbReference>
<keyword evidence="1" id="KW-1133">Transmembrane helix</keyword>
<keyword evidence="1" id="KW-0812">Transmembrane</keyword>
<dbReference type="InterPro" id="IPR018604">
    <property type="entry name" value="YycI-like"/>
</dbReference>
<gene>
    <name evidence="3" type="primary">yycI</name>
    <name evidence="3" type="ORF">BW727_101670</name>
</gene>
<dbReference type="OrthoDB" id="2135943at2"/>
<dbReference type="Proteomes" id="UP000188993">
    <property type="component" value="Chromosome"/>
</dbReference>
<dbReference type="KEGG" id="jda:BW727_101670"/>
<feature type="domain" description="Regulatory protein YycH-like" evidence="2">
    <location>
        <begin position="39"/>
        <end position="249"/>
    </location>
</feature>
<dbReference type="Gene3D" id="2.40.128.690">
    <property type="entry name" value="YycH protein, domain 3-like"/>
    <property type="match status" value="1"/>
</dbReference>
<dbReference type="AlphaFoldDB" id="A0A1S6IR54"/>
<evidence type="ECO:0000313" key="3">
    <source>
        <dbReference type="EMBL" id="AQS54035.1"/>
    </source>
</evidence>
<evidence type="ECO:0000313" key="4">
    <source>
        <dbReference type="Proteomes" id="UP000188993"/>
    </source>
</evidence>
<proteinExistence type="predicted"/>
<feature type="transmembrane region" description="Helical" evidence="1">
    <location>
        <begin position="6"/>
        <end position="26"/>
    </location>
</feature>
<dbReference type="STRING" id="708126.BW727_101670"/>
<keyword evidence="4" id="KW-1185">Reference proteome</keyword>
<reference evidence="3 4" key="1">
    <citation type="journal article" date="2014" name="Int. J. Syst. Evol. Microbiol.">
        <title>Jeotgalibaca dankookensis gen. nov., sp. nov., a member of the family Carnobacteriaceae, isolated from seujeot (Korean traditional food).</title>
        <authorList>
            <person name="Lee D.G."/>
            <person name="Trujillo M.E."/>
            <person name="Kang H."/>
            <person name="Ahn T.Y."/>
        </authorList>
    </citation>
    <scope>NUCLEOTIDE SEQUENCE [LARGE SCALE GENOMIC DNA]</scope>
    <source>
        <strain evidence="3 4">EX-07</strain>
    </source>
</reference>
<accession>A0A1S6IR54</accession>
<organism evidence="3 4">
    <name type="scientific">Jeotgalibaca dankookensis</name>
    <dbReference type="NCBI Taxonomy" id="708126"/>
    <lineage>
        <taxon>Bacteria</taxon>
        <taxon>Bacillati</taxon>
        <taxon>Bacillota</taxon>
        <taxon>Bacilli</taxon>
        <taxon>Lactobacillales</taxon>
        <taxon>Carnobacteriaceae</taxon>
        <taxon>Jeotgalibaca</taxon>
    </lineage>
</organism>
<dbReference type="RefSeq" id="WP_062471530.1">
    <property type="nucleotide sequence ID" value="NZ_BBYN01000030.1"/>
</dbReference>
<dbReference type="GO" id="GO:0016020">
    <property type="term" value="C:membrane"/>
    <property type="evidence" value="ECO:0007669"/>
    <property type="project" value="InterPro"/>
</dbReference>
<keyword evidence="1" id="KW-0472">Membrane</keyword>
<dbReference type="EMBL" id="CP019728">
    <property type="protein sequence ID" value="AQS54035.1"/>
    <property type="molecule type" value="Genomic_DNA"/>
</dbReference>
<evidence type="ECO:0000256" key="1">
    <source>
        <dbReference type="SAM" id="Phobius"/>
    </source>
</evidence>
<evidence type="ECO:0000259" key="2">
    <source>
        <dbReference type="Pfam" id="PF09648"/>
    </source>
</evidence>